<sequence length="118" mass="12161">MALRWRRRSEGIALVGVVLVALATGCGSSTPVDERGPQPIVGWANGGELQIVYVDTCNGDPEATVVEDADTVTISVTSTARASGEECQDSLRIPLDAPLGDRTVIDGVTGDPAPGIEG</sequence>
<dbReference type="RefSeq" id="WP_184216705.1">
    <property type="nucleotide sequence ID" value="NZ_JACHMD010000001.1"/>
</dbReference>
<gene>
    <name evidence="1" type="ORF">BKA24_001528</name>
</gene>
<dbReference type="AlphaFoldDB" id="A0A7W7FKY5"/>
<keyword evidence="2" id="KW-1185">Reference proteome</keyword>
<proteinExistence type="predicted"/>
<dbReference type="Proteomes" id="UP000573729">
    <property type="component" value="Unassembled WGS sequence"/>
</dbReference>
<organism evidence="1 2">
    <name type="scientific">Microbacterium marinum</name>
    <dbReference type="NCBI Taxonomy" id="421115"/>
    <lineage>
        <taxon>Bacteria</taxon>
        <taxon>Bacillati</taxon>
        <taxon>Actinomycetota</taxon>
        <taxon>Actinomycetes</taxon>
        <taxon>Micrococcales</taxon>
        <taxon>Microbacteriaceae</taxon>
        <taxon>Microbacterium</taxon>
    </lineage>
</organism>
<evidence type="ECO:0000313" key="1">
    <source>
        <dbReference type="EMBL" id="MBB4666819.1"/>
    </source>
</evidence>
<comment type="caution">
    <text evidence="1">The sequence shown here is derived from an EMBL/GenBank/DDBJ whole genome shotgun (WGS) entry which is preliminary data.</text>
</comment>
<reference evidence="1 2" key="1">
    <citation type="submission" date="2020-08" db="EMBL/GenBank/DDBJ databases">
        <title>Sequencing the genomes of 1000 actinobacteria strains.</title>
        <authorList>
            <person name="Klenk H.-P."/>
        </authorList>
    </citation>
    <scope>NUCLEOTIDE SEQUENCE [LARGE SCALE GENOMIC DNA]</scope>
    <source>
        <strain evidence="1 2">DSM 24947</strain>
    </source>
</reference>
<name>A0A7W7FKY5_9MICO</name>
<evidence type="ECO:0000313" key="2">
    <source>
        <dbReference type="Proteomes" id="UP000573729"/>
    </source>
</evidence>
<dbReference type="PROSITE" id="PS51257">
    <property type="entry name" value="PROKAR_LIPOPROTEIN"/>
    <property type="match status" value="1"/>
</dbReference>
<accession>A0A7W7FKY5</accession>
<protein>
    <submittedName>
        <fullName evidence="1">Uncharacterized protein</fullName>
    </submittedName>
</protein>
<dbReference type="EMBL" id="JACHMD010000001">
    <property type="protein sequence ID" value="MBB4666819.1"/>
    <property type="molecule type" value="Genomic_DNA"/>
</dbReference>